<evidence type="ECO:0000313" key="10">
    <source>
        <dbReference type="EMBL" id="AKT36128.1"/>
    </source>
</evidence>
<evidence type="ECO:0000313" key="11">
    <source>
        <dbReference type="Proteomes" id="UP000067626"/>
    </source>
</evidence>
<feature type="domain" description="Histidine kinase" evidence="8">
    <location>
        <begin position="203"/>
        <end position="429"/>
    </location>
</feature>
<evidence type="ECO:0000256" key="7">
    <source>
        <dbReference type="SAM" id="Coils"/>
    </source>
</evidence>
<dbReference type="SUPFAM" id="SSF55874">
    <property type="entry name" value="ATPase domain of HSP90 chaperone/DNA topoisomerase II/histidine kinase"/>
    <property type="match status" value="1"/>
</dbReference>
<feature type="domain" description="Response regulatory" evidence="9">
    <location>
        <begin position="455"/>
        <end position="571"/>
    </location>
</feature>
<reference evidence="10 11" key="1">
    <citation type="submission" date="2015-07" db="EMBL/GenBank/DDBJ databases">
        <title>Genome analysis of myxobacterium Chondromyces crocatus Cm c5 reveals a high potential for natural compound synthesis and the genetic basis for the loss of fruiting body formation.</title>
        <authorList>
            <person name="Zaburannyi N."/>
            <person name="Bunk B."/>
            <person name="Maier J."/>
            <person name="Overmann J."/>
            <person name="Mueller R."/>
        </authorList>
    </citation>
    <scope>NUCLEOTIDE SEQUENCE [LARGE SCALE GENOMIC DNA]</scope>
    <source>
        <strain evidence="10 11">Cm c5</strain>
    </source>
</reference>
<feature type="coiled-coil region" evidence="7">
    <location>
        <begin position="166"/>
        <end position="196"/>
    </location>
</feature>
<dbReference type="PANTHER" id="PTHR43047">
    <property type="entry name" value="TWO-COMPONENT HISTIDINE PROTEIN KINASE"/>
    <property type="match status" value="1"/>
</dbReference>
<feature type="modified residue" description="4-aspartylphosphate" evidence="6">
    <location>
        <position position="504"/>
    </location>
</feature>
<dbReference type="GO" id="GO:0000155">
    <property type="term" value="F:phosphorelay sensor kinase activity"/>
    <property type="evidence" value="ECO:0007669"/>
    <property type="project" value="InterPro"/>
</dbReference>
<name>A0A0K1E6F1_CHOCO</name>
<dbReference type="AlphaFoldDB" id="A0A0K1E6F1"/>
<dbReference type="GO" id="GO:0009927">
    <property type="term" value="F:histidine phosphotransfer kinase activity"/>
    <property type="evidence" value="ECO:0007669"/>
    <property type="project" value="TreeGrafter"/>
</dbReference>
<dbReference type="KEGG" id="ccro:CMC5_002410"/>
<dbReference type="PROSITE" id="PS50109">
    <property type="entry name" value="HIS_KIN"/>
    <property type="match status" value="1"/>
</dbReference>
<dbReference type="Gene3D" id="1.10.287.130">
    <property type="match status" value="1"/>
</dbReference>
<protein>
    <recommendedName>
        <fullName evidence="2">histidine kinase</fullName>
        <ecNumber evidence="2">2.7.13.3</ecNumber>
    </recommendedName>
</protein>
<dbReference type="Pfam" id="PF02518">
    <property type="entry name" value="HATPase_c"/>
    <property type="match status" value="1"/>
</dbReference>
<dbReference type="InterPro" id="IPR003594">
    <property type="entry name" value="HATPase_dom"/>
</dbReference>
<evidence type="ECO:0000259" key="9">
    <source>
        <dbReference type="PROSITE" id="PS50110"/>
    </source>
</evidence>
<dbReference type="RefSeq" id="WP_050428696.1">
    <property type="nucleotide sequence ID" value="NZ_CP012159.1"/>
</dbReference>
<dbReference type="InterPro" id="IPR036097">
    <property type="entry name" value="HisK_dim/P_sf"/>
</dbReference>
<dbReference type="Pfam" id="PF00512">
    <property type="entry name" value="HisKA"/>
    <property type="match status" value="1"/>
</dbReference>
<evidence type="ECO:0000256" key="3">
    <source>
        <dbReference type="ARBA" id="ARBA00022553"/>
    </source>
</evidence>
<dbReference type="Proteomes" id="UP000067626">
    <property type="component" value="Chromosome"/>
</dbReference>
<accession>A0A0K1E6F1</accession>
<dbReference type="SMART" id="SM00448">
    <property type="entry name" value="REC"/>
    <property type="match status" value="1"/>
</dbReference>
<evidence type="ECO:0000256" key="1">
    <source>
        <dbReference type="ARBA" id="ARBA00000085"/>
    </source>
</evidence>
<evidence type="ECO:0000256" key="4">
    <source>
        <dbReference type="ARBA" id="ARBA00022679"/>
    </source>
</evidence>
<evidence type="ECO:0000259" key="8">
    <source>
        <dbReference type="PROSITE" id="PS50109"/>
    </source>
</evidence>
<dbReference type="Gene3D" id="3.40.50.2300">
    <property type="match status" value="1"/>
</dbReference>
<dbReference type="PROSITE" id="PS50110">
    <property type="entry name" value="RESPONSE_REGULATORY"/>
    <property type="match status" value="1"/>
</dbReference>
<comment type="catalytic activity">
    <reaction evidence="1">
        <text>ATP + protein L-histidine = ADP + protein N-phospho-L-histidine.</text>
        <dbReference type="EC" id="2.7.13.3"/>
    </reaction>
</comment>
<dbReference type="STRING" id="52.CMC5_002410"/>
<proteinExistence type="predicted"/>
<dbReference type="EMBL" id="CP012159">
    <property type="protein sequence ID" value="AKT36128.1"/>
    <property type="molecule type" value="Genomic_DNA"/>
</dbReference>
<keyword evidence="3 6" id="KW-0597">Phosphoprotein</keyword>
<dbReference type="InterPro" id="IPR001789">
    <property type="entry name" value="Sig_transdc_resp-reg_receiver"/>
</dbReference>
<dbReference type="GO" id="GO:0005886">
    <property type="term" value="C:plasma membrane"/>
    <property type="evidence" value="ECO:0007669"/>
    <property type="project" value="TreeGrafter"/>
</dbReference>
<dbReference type="InterPro" id="IPR036890">
    <property type="entry name" value="HATPase_C_sf"/>
</dbReference>
<dbReference type="CDD" id="cd00082">
    <property type="entry name" value="HisKA"/>
    <property type="match status" value="1"/>
</dbReference>
<dbReference type="InterPro" id="IPR011006">
    <property type="entry name" value="CheY-like_superfamily"/>
</dbReference>
<dbReference type="SUPFAM" id="SSF52172">
    <property type="entry name" value="CheY-like"/>
    <property type="match status" value="1"/>
</dbReference>
<dbReference type="SUPFAM" id="SSF47384">
    <property type="entry name" value="Homodimeric domain of signal transducing histidine kinase"/>
    <property type="match status" value="1"/>
</dbReference>
<keyword evidence="11" id="KW-1185">Reference proteome</keyword>
<dbReference type="SMART" id="SM00388">
    <property type="entry name" value="HisKA"/>
    <property type="match status" value="1"/>
</dbReference>
<dbReference type="Gene3D" id="3.30.565.10">
    <property type="entry name" value="Histidine kinase-like ATPase, C-terminal domain"/>
    <property type="match status" value="1"/>
</dbReference>
<dbReference type="PANTHER" id="PTHR43047:SF72">
    <property type="entry name" value="OSMOSENSING HISTIDINE PROTEIN KINASE SLN1"/>
    <property type="match status" value="1"/>
</dbReference>
<keyword evidence="5" id="KW-0418">Kinase</keyword>
<gene>
    <name evidence="10" type="ORF">CMC5_002410</name>
</gene>
<organism evidence="10 11">
    <name type="scientific">Chondromyces crocatus</name>
    <dbReference type="NCBI Taxonomy" id="52"/>
    <lineage>
        <taxon>Bacteria</taxon>
        <taxon>Pseudomonadati</taxon>
        <taxon>Myxococcota</taxon>
        <taxon>Polyangia</taxon>
        <taxon>Polyangiales</taxon>
        <taxon>Polyangiaceae</taxon>
        <taxon>Chondromyces</taxon>
    </lineage>
</organism>
<dbReference type="InterPro" id="IPR003661">
    <property type="entry name" value="HisK_dim/P_dom"/>
</dbReference>
<evidence type="ECO:0000256" key="5">
    <source>
        <dbReference type="ARBA" id="ARBA00022777"/>
    </source>
</evidence>
<dbReference type="InterPro" id="IPR005467">
    <property type="entry name" value="His_kinase_dom"/>
</dbReference>
<dbReference type="CDD" id="cd16922">
    <property type="entry name" value="HATPase_EvgS-ArcB-TorS-like"/>
    <property type="match status" value="1"/>
</dbReference>
<dbReference type="CDD" id="cd17546">
    <property type="entry name" value="REC_hyHK_CKI1_RcsC-like"/>
    <property type="match status" value="1"/>
</dbReference>
<dbReference type="EC" id="2.7.13.3" evidence="2"/>
<sequence length="671" mass="72578">MTRSIPVEPSSVALPLATGTSGSIATSPVRPDDGLGAFGAALSLVAETSTEGLAVVTTDGVVLLANGIIERLLGVRVGASVPGPLAAALRPLFAGTLTELRLTQAERTVRLAVAPVPLAQPLSPSRLADDAPASGHLLVARELPVTLGDARPFLPEVELPEPTPRERALLAELAAERRAAEEAQRARAQAEAATRAKSTYLANMSHELRTPLNSILGFAQLLERDRALSEQHRENLLVISKAGEHLLGLINDILEMARIEAGRASLNETDFDLHRLLGSVEEMFSVQARKKGLVLEIDRDADLPRYVRSDEGKLRQVLINLLGNALKFTSRGRVVLHTHAPPRSGEPASGGRLRLHFEVSDTGPGIAAQEIDDLFQAFSQSQTGRDLGEGTGLGLAISRQFVMLMGGDIQVQSEPGKGSTFSFDVRVGLSDLAAVRATREPRAAVSIAPGQPPCRVLVVDDGWQSRHLLIRLLGGLGFEVRGATNGLGALAQFEMWEPHLIFMDMRMPLLDGYEATRRIKGTERGRSTIIVGMSASAFEHNRAQVLSAGCDDFLRKPYRDHEICDKIAKHLAVELVYEEARPTQVPPAPSEGELRARVATLPAEWRVELSDAATRLDRNAVLTLLDMIRVQDPLLAEALMDLVRQYRFDRILALFGQPEPSRCAATRSNAS</sequence>
<evidence type="ECO:0000256" key="6">
    <source>
        <dbReference type="PROSITE-ProRule" id="PRU00169"/>
    </source>
</evidence>
<dbReference type="FunFam" id="3.30.565.10:FF:000010">
    <property type="entry name" value="Sensor histidine kinase RcsC"/>
    <property type="match status" value="1"/>
</dbReference>
<dbReference type="InterPro" id="IPR004358">
    <property type="entry name" value="Sig_transdc_His_kin-like_C"/>
</dbReference>
<dbReference type="PRINTS" id="PR00344">
    <property type="entry name" value="BCTRLSENSOR"/>
</dbReference>
<evidence type="ECO:0000256" key="2">
    <source>
        <dbReference type="ARBA" id="ARBA00012438"/>
    </source>
</evidence>
<dbReference type="OrthoDB" id="415806at2"/>
<dbReference type="SMART" id="SM00387">
    <property type="entry name" value="HATPase_c"/>
    <property type="match status" value="1"/>
</dbReference>
<dbReference type="Pfam" id="PF00072">
    <property type="entry name" value="Response_reg"/>
    <property type="match status" value="1"/>
</dbReference>
<keyword evidence="4" id="KW-0808">Transferase</keyword>
<keyword evidence="7" id="KW-0175">Coiled coil</keyword>